<accession>A0A2G9Z0E4</accession>
<dbReference type="EMBL" id="PCRS01000020">
    <property type="protein sequence ID" value="PIP24966.1"/>
    <property type="molecule type" value="Genomic_DNA"/>
</dbReference>
<organism evidence="1 2">
    <name type="scientific">Candidatus Nealsonbacteria bacterium CG23_combo_of_CG06-09_8_20_14_all_36_12</name>
    <dbReference type="NCBI Taxonomy" id="1974718"/>
    <lineage>
        <taxon>Bacteria</taxon>
        <taxon>Candidatus Nealsoniibacteriota</taxon>
    </lineage>
</organism>
<reference evidence="1 2" key="1">
    <citation type="submission" date="2017-09" db="EMBL/GenBank/DDBJ databases">
        <title>Depth-based differentiation of microbial function through sediment-hosted aquifers and enrichment of novel symbionts in the deep terrestrial subsurface.</title>
        <authorList>
            <person name="Probst A.J."/>
            <person name="Ladd B."/>
            <person name="Jarett J.K."/>
            <person name="Geller-Mcgrath D.E."/>
            <person name="Sieber C.M."/>
            <person name="Emerson J.B."/>
            <person name="Anantharaman K."/>
            <person name="Thomas B.C."/>
            <person name="Malmstrom R."/>
            <person name="Stieglmeier M."/>
            <person name="Klingl A."/>
            <person name="Woyke T."/>
            <person name="Ryan C.M."/>
            <person name="Banfield J.F."/>
        </authorList>
    </citation>
    <scope>NUCLEOTIDE SEQUENCE [LARGE SCALE GENOMIC DNA]</scope>
    <source>
        <strain evidence="1">CG23_combo_of_CG06-09_8_20_14_all_36_12</strain>
    </source>
</reference>
<name>A0A2G9Z0E4_9BACT</name>
<dbReference type="InterPro" id="IPR007405">
    <property type="entry name" value="Phage_KVP40_Orf299"/>
</dbReference>
<dbReference type="Pfam" id="PF04308">
    <property type="entry name" value="RNaseH_like"/>
    <property type="match status" value="1"/>
</dbReference>
<protein>
    <recommendedName>
        <fullName evidence="3">DUF458 domain-containing protein</fullName>
    </recommendedName>
</protein>
<dbReference type="AlphaFoldDB" id="A0A2G9Z0E4"/>
<dbReference type="PANTHER" id="PTHR39961">
    <property type="entry name" value="HYPOTHETICAL CYTOSOLIC PROTEIN"/>
    <property type="match status" value="1"/>
</dbReference>
<evidence type="ECO:0000313" key="2">
    <source>
        <dbReference type="Proteomes" id="UP000228681"/>
    </source>
</evidence>
<comment type="caution">
    <text evidence="1">The sequence shown here is derived from an EMBL/GenBank/DDBJ whole genome shotgun (WGS) entry which is preliminary data.</text>
</comment>
<evidence type="ECO:0000313" key="1">
    <source>
        <dbReference type="EMBL" id="PIP24966.1"/>
    </source>
</evidence>
<dbReference type="Proteomes" id="UP000228681">
    <property type="component" value="Unassembled WGS sequence"/>
</dbReference>
<gene>
    <name evidence="1" type="ORF">COX34_01375</name>
</gene>
<proteinExistence type="predicted"/>
<sequence length="182" mass="21099">MDQVLQARPNFGEQNLIGQGQFYNPSRGNLTLEGVIQEMVNYMAEKPEKFYDIIVGCDSPSKEEPHFPVAIVILRKGEGGRFFLKRVFYKNKKFFNWHQRVLEEVLLSIELALTLRERLTQKLKRVSEPLDYQFRYIHADIGENGLTREMIKEVTGLIRGNGFEPKIKPEAYVASVVADRYT</sequence>
<evidence type="ECO:0008006" key="3">
    <source>
        <dbReference type="Google" id="ProtNLM"/>
    </source>
</evidence>
<dbReference type="PANTHER" id="PTHR39961:SF1">
    <property type="entry name" value="DUF458 DOMAIN-CONTAINING PROTEIN"/>
    <property type="match status" value="1"/>
</dbReference>